<organism evidence="2">
    <name type="scientific">mine drainage metagenome</name>
    <dbReference type="NCBI Taxonomy" id="410659"/>
    <lineage>
        <taxon>unclassified sequences</taxon>
        <taxon>metagenomes</taxon>
        <taxon>ecological metagenomes</taxon>
    </lineage>
</organism>
<name>A0A1J5Q998_9ZZZZ</name>
<feature type="compositionally biased region" description="Basic and acidic residues" evidence="1">
    <location>
        <begin position="255"/>
        <end position="268"/>
    </location>
</feature>
<feature type="compositionally biased region" description="Gly residues" evidence="1">
    <location>
        <begin position="1"/>
        <end position="10"/>
    </location>
</feature>
<feature type="region of interest" description="Disordered" evidence="1">
    <location>
        <begin position="247"/>
        <end position="458"/>
    </location>
</feature>
<dbReference type="EMBL" id="MLJW01003224">
    <property type="protein sequence ID" value="OIQ72549.1"/>
    <property type="molecule type" value="Genomic_DNA"/>
</dbReference>
<feature type="compositionally biased region" description="Basic residues" evidence="1">
    <location>
        <begin position="28"/>
        <end position="40"/>
    </location>
</feature>
<feature type="compositionally biased region" description="Basic and acidic residues" evidence="1">
    <location>
        <begin position="317"/>
        <end position="331"/>
    </location>
</feature>
<comment type="caution">
    <text evidence="2">The sequence shown here is derived from an EMBL/GenBank/DDBJ whole genome shotgun (WGS) entry which is preliminary data.</text>
</comment>
<feature type="compositionally biased region" description="Basic residues" evidence="1">
    <location>
        <begin position="357"/>
        <end position="413"/>
    </location>
</feature>
<protein>
    <submittedName>
        <fullName evidence="2">Uncharacterized protein</fullName>
    </submittedName>
</protein>
<feature type="compositionally biased region" description="Basic and acidic residues" evidence="1">
    <location>
        <begin position="50"/>
        <end position="62"/>
    </location>
</feature>
<evidence type="ECO:0000256" key="1">
    <source>
        <dbReference type="SAM" id="MobiDB-lite"/>
    </source>
</evidence>
<reference evidence="2" key="1">
    <citation type="submission" date="2016-10" db="EMBL/GenBank/DDBJ databases">
        <title>Sequence of Gallionella enrichment culture.</title>
        <authorList>
            <person name="Poehlein A."/>
            <person name="Muehling M."/>
            <person name="Daniel R."/>
        </authorList>
    </citation>
    <scope>NUCLEOTIDE SEQUENCE</scope>
</reference>
<feature type="region of interest" description="Disordered" evidence="1">
    <location>
        <begin position="1"/>
        <end position="98"/>
    </location>
</feature>
<feature type="compositionally biased region" description="Basic residues" evidence="1">
    <location>
        <begin position="275"/>
        <end position="288"/>
    </location>
</feature>
<sequence length="458" mass="50912">MPGLGAGGRDCGSARRQGRADLAGHAAGRARRLPQARRRPAGTAHAVSPRTDRARSRADAAQRHFRSARGGRFPALLRGAGRGHVRQRQPPPARRRAVHQPVEFPAVHLLRTGRRGTGCGQCGARQAGRADAADRRTNGEAAPRRRRSARCRATAARRWRHRGRRPGRPSRRGRGDVHRLHRGGAPHRQVAVREAEPAGPLHCAGRRDRRAERDGGRFVRTRRAGGGRRALLGLRFRRPALLGAAAAVRPGRCGRPHDRHDQGRHARMGDGQPRPHAHRCRPRDRRRRAPADRAAHRPHGGRGAARHAHGARRERRARPFRDAHADRDRRRSAPQARGLRSRAACVALQARATRAGDRRHQRHRLRPHLRGAQPHRRDHRLCHRARPRREHLRQPQRHRRGGGRAALRRHGPVGHRPEGRRSALPLPSAAEGRGKGQCGAGGAPDVGTCPQYRSQPGR</sequence>
<gene>
    <name evidence="2" type="ORF">GALL_458240</name>
</gene>
<feature type="compositionally biased region" description="Basic residues" evidence="1">
    <location>
        <begin position="144"/>
        <end position="172"/>
    </location>
</feature>
<feature type="compositionally biased region" description="Basic residues" evidence="1">
    <location>
        <begin position="296"/>
        <end position="316"/>
    </location>
</feature>
<dbReference type="AlphaFoldDB" id="A0A1J5Q998"/>
<evidence type="ECO:0000313" key="2">
    <source>
        <dbReference type="EMBL" id="OIQ72549.1"/>
    </source>
</evidence>
<feature type="compositionally biased region" description="Basic and acidic residues" evidence="1">
    <location>
        <begin position="205"/>
        <end position="217"/>
    </location>
</feature>
<feature type="compositionally biased region" description="Basic residues" evidence="1">
    <location>
        <begin position="81"/>
        <end position="98"/>
    </location>
</feature>
<accession>A0A1J5Q998</accession>
<feature type="compositionally biased region" description="Gly residues" evidence="1">
    <location>
        <begin position="435"/>
        <end position="444"/>
    </location>
</feature>
<feature type="region of interest" description="Disordered" evidence="1">
    <location>
        <begin position="129"/>
        <end position="221"/>
    </location>
</feature>
<proteinExistence type="predicted"/>